<comment type="caution">
    <text evidence="2">The sequence shown here is derived from an EMBL/GenBank/DDBJ whole genome shotgun (WGS) entry which is preliminary data.</text>
</comment>
<feature type="compositionally biased region" description="Basic and acidic residues" evidence="1">
    <location>
        <begin position="64"/>
        <end position="81"/>
    </location>
</feature>
<protein>
    <submittedName>
        <fullName evidence="2">Uncharacterized protein</fullName>
    </submittedName>
</protein>
<feature type="region of interest" description="Disordered" evidence="1">
    <location>
        <begin position="1"/>
        <end position="20"/>
    </location>
</feature>
<evidence type="ECO:0000313" key="3">
    <source>
        <dbReference type="Proteomes" id="UP000746612"/>
    </source>
</evidence>
<feature type="compositionally biased region" description="Polar residues" evidence="1">
    <location>
        <begin position="46"/>
        <end position="62"/>
    </location>
</feature>
<feature type="compositionally biased region" description="Polar residues" evidence="1">
    <location>
        <begin position="1"/>
        <end position="14"/>
    </location>
</feature>
<organism evidence="2 3">
    <name type="scientific">Gibberella zeae</name>
    <name type="common">Wheat head blight fungus</name>
    <name type="synonym">Fusarium graminearum</name>
    <dbReference type="NCBI Taxonomy" id="5518"/>
    <lineage>
        <taxon>Eukaryota</taxon>
        <taxon>Fungi</taxon>
        <taxon>Dikarya</taxon>
        <taxon>Ascomycota</taxon>
        <taxon>Pezizomycotina</taxon>
        <taxon>Sordariomycetes</taxon>
        <taxon>Hypocreomycetidae</taxon>
        <taxon>Hypocreales</taxon>
        <taxon>Nectriaceae</taxon>
        <taxon>Fusarium</taxon>
    </lineage>
</organism>
<reference evidence="2" key="1">
    <citation type="submission" date="2021-03" db="EMBL/GenBank/DDBJ databases">
        <authorList>
            <person name="Alouane T."/>
            <person name="Langin T."/>
            <person name="Bonhomme L."/>
        </authorList>
    </citation>
    <scope>NUCLEOTIDE SEQUENCE</scope>
    <source>
        <strain evidence="2">MDC_Fg202</strain>
    </source>
</reference>
<dbReference type="Proteomes" id="UP000746612">
    <property type="component" value="Unassembled WGS sequence"/>
</dbReference>
<dbReference type="AlphaFoldDB" id="A0A9N8NIH0"/>
<name>A0A9N8NIH0_GIBZA</name>
<evidence type="ECO:0000313" key="2">
    <source>
        <dbReference type="EMBL" id="CAG1980776.1"/>
    </source>
</evidence>
<sequence>MSTKTIETPRTLSNVPKKEGVKCPDCDKDFARHSNLSDIKIPSTMDEITTAPTQITGTSSRADQMPKHISKESTNGKDRNV</sequence>
<dbReference type="EMBL" id="CAJPIJ010000119">
    <property type="protein sequence ID" value="CAG1980776.1"/>
    <property type="molecule type" value="Genomic_DNA"/>
</dbReference>
<accession>A0A9N8NIH0</accession>
<evidence type="ECO:0000256" key="1">
    <source>
        <dbReference type="SAM" id="MobiDB-lite"/>
    </source>
</evidence>
<gene>
    <name evidence="2" type="ORF">MDCFG202_LOCUS206395</name>
</gene>
<proteinExistence type="predicted"/>
<feature type="region of interest" description="Disordered" evidence="1">
    <location>
        <begin position="37"/>
        <end position="81"/>
    </location>
</feature>